<reference evidence="1 2" key="1">
    <citation type="journal article" date="2020" name="Microb. Genom.">
        <title>Genetic diversity of clinical and environmental Mucorales isolates obtained from an investigation of mucormycosis cases among solid organ transplant recipients.</title>
        <authorList>
            <person name="Nguyen M.H."/>
            <person name="Kaul D."/>
            <person name="Muto C."/>
            <person name="Cheng S.J."/>
            <person name="Richter R.A."/>
            <person name="Bruno V.M."/>
            <person name="Liu G."/>
            <person name="Beyhan S."/>
            <person name="Sundermann A.J."/>
            <person name="Mounaud S."/>
            <person name="Pasculle A.W."/>
            <person name="Nierman W.C."/>
            <person name="Driscoll E."/>
            <person name="Cumbie R."/>
            <person name="Clancy C.J."/>
            <person name="Dupont C.L."/>
        </authorList>
    </citation>
    <scope>NUCLEOTIDE SEQUENCE [LARGE SCALE GENOMIC DNA]</scope>
    <source>
        <strain evidence="1 2">GL24</strain>
    </source>
</reference>
<organism evidence="1 2">
    <name type="scientific">Rhizopus delemar</name>
    <dbReference type="NCBI Taxonomy" id="936053"/>
    <lineage>
        <taxon>Eukaryota</taxon>
        <taxon>Fungi</taxon>
        <taxon>Fungi incertae sedis</taxon>
        <taxon>Mucoromycota</taxon>
        <taxon>Mucoromycotina</taxon>
        <taxon>Mucoromycetes</taxon>
        <taxon>Mucorales</taxon>
        <taxon>Mucorineae</taxon>
        <taxon>Rhizopodaceae</taxon>
        <taxon>Rhizopus</taxon>
    </lineage>
</organism>
<dbReference type="EMBL" id="JAANIU010008573">
    <property type="protein sequence ID" value="KAG1534798.1"/>
    <property type="molecule type" value="Genomic_DNA"/>
</dbReference>
<keyword evidence="2" id="KW-1185">Reference proteome</keyword>
<gene>
    <name evidence="1" type="ORF">G6F50_015474</name>
</gene>
<dbReference type="AlphaFoldDB" id="A0A9P6XYN8"/>
<evidence type="ECO:0000313" key="2">
    <source>
        <dbReference type="Proteomes" id="UP000740926"/>
    </source>
</evidence>
<accession>A0A9P6XYN8</accession>
<dbReference type="Proteomes" id="UP000740926">
    <property type="component" value="Unassembled WGS sequence"/>
</dbReference>
<proteinExistence type="predicted"/>
<comment type="caution">
    <text evidence="1">The sequence shown here is derived from an EMBL/GenBank/DDBJ whole genome shotgun (WGS) entry which is preliminary data.</text>
</comment>
<evidence type="ECO:0000313" key="1">
    <source>
        <dbReference type="EMBL" id="KAG1534798.1"/>
    </source>
</evidence>
<name>A0A9P6XYN8_9FUNG</name>
<sequence length="132" mass="14173">MFGAFTLRPICALIVISDCMNLRESKFWKAGPFCRAALPTDIALSPARVDMPTSTWVVAAKAHLLLWLAVAFAAVAFKGDHFNQVCLSGEVPVEHGRCTVLGHAQVLLGLGHRFQAAAGQRLLQLPAGARHG</sequence>
<protein>
    <submittedName>
        <fullName evidence="1">Uncharacterized protein</fullName>
    </submittedName>
</protein>